<evidence type="ECO:0000256" key="3">
    <source>
        <dbReference type="ARBA" id="ARBA00023029"/>
    </source>
</evidence>
<dbReference type="EC" id="5.6.2.2" evidence="7"/>
<feature type="site" description="Interaction with DNA" evidence="7">
    <location>
        <position position="78"/>
    </location>
</feature>
<dbReference type="InterPro" id="IPR050220">
    <property type="entry name" value="Type_II_DNA_Topoisomerases"/>
</dbReference>
<dbReference type="AlphaFoldDB" id="A0A1H8Z7K2"/>
<dbReference type="Gene3D" id="3.90.199.10">
    <property type="entry name" value="Topoisomerase II, domain 5"/>
    <property type="match status" value="1"/>
</dbReference>
<dbReference type="PANTHER" id="PTHR43493:SF9">
    <property type="entry name" value="DNA TOPOISOMERASE 4 SUBUNIT A"/>
    <property type="match status" value="1"/>
</dbReference>
<evidence type="ECO:0000313" key="11">
    <source>
        <dbReference type="EMBL" id="SEP60435.1"/>
    </source>
</evidence>
<feature type="site" description="Interaction with DNA" evidence="7">
    <location>
        <position position="42"/>
    </location>
</feature>
<dbReference type="InterPro" id="IPR005741">
    <property type="entry name" value="TopoIV_A_Gpos"/>
</dbReference>
<keyword evidence="5 7" id="KW-0472">Membrane</keyword>
<keyword evidence="3 7" id="KW-0799">Topoisomerase</keyword>
<dbReference type="InterPro" id="IPR013760">
    <property type="entry name" value="Topo_IIA-like_dom_sf"/>
</dbReference>
<evidence type="ECO:0000256" key="8">
    <source>
        <dbReference type="PROSITE-ProRule" id="PRU01384"/>
    </source>
</evidence>
<dbReference type="InterPro" id="IPR013757">
    <property type="entry name" value="Topo_IIA_A_a_sf"/>
</dbReference>
<dbReference type="InterPro" id="IPR006691">
    <property type="entry name" value="GyrA/parC_rep"/>
</dbReference>
<dbReference type="InterPro" id="IPR035516">
    <property type="entry name" value="Gyrase/topoIV_suA_C"/>
</dbReference>
<feature type="coiled-coil region" evidence="9">
    <location>
        <begin position="429"/>
        <end position="456"/>
    </location>
</feature>
<feature type="active site" description="O-(5'-phospho-DNA)-tyrosine intermediate" evidence="7 8">
    <location>
        <position position="122"/>
    </location>
</feature>
<feature type="domain" description="Topo IIA-type catalytic" evidence="10">
    <location>
        <begin position="34"/>
        <end position="498"/>
    </location>
</feature>
<dbReference type="GO" id="GO:0003677">
    <property type="term" value="F:DNA binding"/>
    <property type="evidence" value="ECO:0007669"/>
    <property type="project" value="UniProtKB-UniRule"/>
</dbReference>
<proteinExistence type="inferred from homology"/>
<dbReference type="PROSITE" id="PS52040">
    <property type="entry name" value="TOPO_IIA"/>
    <property type="match status" value="1"/>
</dbReference>
<comment type="catalytic activity">
    <reaction evidence="1 7 8">
        <text>ATP-dependent breakage, passage and rejoining of double-stranded DNA.</text>
        <dbReference type="EC" id="5.6.2.2"/>
    </reaction>
</comment>
<feature type="site" description="Interaction with DNA" evidence="7">
    <location>
        <position position="97"/>
    </location>
</feature>
<evidence type="ECO:0000256" key="2">
    <source>
        <dbReference type="ARBA" id="ARBA00022475"/>
    </source>
</evidence>
<feature type="site" description="Interaction with DNA" evidence="7">
    <location>
        <position position="80"/>
    </location>
</feature>
<comment type="subunit">
    <text evidence="7">Heterotetramer composed of ParC and ParE.</text>
</comment>
<evidence type="ECO:0000313" key="12">
    <source>
        <dbReference type="Proteomes" id="UP000198833"/>
    </source>
</evidence>
<evidence type="ECO:0000256" key="7">
    <source>
        <dbReference type="HAMAP-Rule" id="MF_00937"/>
    </source>
</evidence>
<name>A0A1H8Z7K2_9LACT</name>
<keyword evidence="2 7" id="KW-1003">Cell membrane</keyword>
<dbReference type="SMART" id="SM00434">
    <property type="entry name" value="TOP4c"/>
    <property type="match status" value="1"/>
</dbReference>
<organism evidence="11 12">
    <name type="scientific">Ignavigranum ruoffiae</name>
    <dbReference type="NCBI Taxonomy" id="89093"/>
    <lineage>
        <taxon>Bacteria</taxon>
        <taxon>Bacillati</taxon>
        <taxon>Bacillota</taxon>
        <taxon>Bacilli</taxon>
        <taxon>Lactobacillales</taxon>
        <taxon>Aerococcaceae</taxon>
        <taxon>Ignavigranum</taxon>
    </lineage>
</organism>
<dbReference type="NCBIfam" id="NF004044">
    <property type="entry name" value="PRK05561.1"/>
    <property type="match status" value="1"/>
</dbReference>
<dbReference type="PANTHER" id="PTHR43493">
    <property type="entry name" value="DNA GYRASE/TOPOISOMERASE SUBUNIT A"/>
    <property type="match status" value="1"/>
</dbReference>
<dbReference type="GO" id="GO:0009330">
    <property type="term" value="C:DNA topoisomerase type II (double strand cut, ATP-hydrolyzing) complex"/>
    <property type="evidence" value="ECO:0007669"/>
    <property type="project" value="TreeGrafter"/>
</dbReference>
<dbReference type="FunFam" id="3.90.199.10:FF:000001">
    <property type="entry name" value="DNA gyrase subunit A"/>
    <property type="match status" value="1"/>
</dbReference>
<sequence>MPAHQENIQEMSFSNVIGDRFGRYSKYIIQDRALPDIRDGLKPVQRRILYAMYRDRNTQDHPYRKSAKTVGNVIGNYHPHGDTSVYDAMVRMSQSWKNREPLIDMHGNNGSMDGDPAAAMRYTEARLTAIAAELLEDIDAETVDHALNFDDSLEEPVVLPAKFPNLLVNGATGISAGYATDIPPHNLSEVIDALIYLLQHPTCKLADLLKFIKGPDFPTGAIIMGAKDLAEVYRTGRGKVVMRAKTEIEPLRGNKSQIVATELPYEVNKLKLIQRIDEIRLQGKIEGIAEVRDESDRKGLRIVVELKRDADSDGILNYLLKNTDLQMNYNFNMVAIHENRPIQASLPILLQAYLGHRQEVIRRRTQYQQKVDSKRLHIVDGLIRLVSILDEVIQAIRASQNKQDAKENLQKNFDFTAQQAEAIVNLQLYRLTNTDIVDLQNERLELNERLMMYQQILSHEKVLNKVLIDELKDIKKRYGSPRLTQVEEEVEEISVDTSLLVTEESVVVTVTKNGYYKRTSLRSYQSSDIDSIGVADLDQLIFAQVLSTYDALVMITTQGNYIHIPVYELPEIKWKDIGVHLSQHYILAENENILAAFVGIGGIEDPEKEVTQPIEDELLLTSQQGMTKRIKLSDLTTYRSYKSRTSQAMVLNSGDQLVSADRVKAEGDQEVLILTHRSYVIRYPLAEVSLYGPKAKGVKAINLKKDDYIIASTVINSINEQTSVMIFTQKGHIKQFKPEIIPLTKRGGRGLLLLKELKRDPHRVLYASPLYQPQDQVRVLGDTGQDIYLSQADVPLSERLSNGSSLTNLAQLGQVIAFTTDPLKALKQSENIS</sequence>
<comment type="function">
    <text evidence="7">Topoisomerase IV is essential for chromosome segregation. It relaxes supercoiled DNA. Performs the decatenation events required during the replication of a circular DNA molecule.</text>
</comment>
<dbReference type="Pfam" id="PF00521">
    <property type="entry name" value="DNA_topoisoIV"/>
    <property type="match status" value="1"/>
</dbReference>
<dbReference type="Gene3D" id="3.30.1360.40">
    <property type="match status" value="1"/>
</dbReference>
<feature type="site" description="Interaction with DNA" evidence="7">
    <location>
        <position position="91"/>
    </location>
</feature>
<comment type="similarity">
    <text evidence="7">Belongs to the type II topoisomerase GyrA/ParC subunit family. ParC type 2 subfamily.</text>
</comment>
<evidence type="ECO:0000259" key="10">
    <source>
        <dbReference type="PROSITE" id="PS52040"/>
    </source>
</evidence>
<dbReference type="CDD" id="cd00187">
    <property type="entry name" value="TOP4c"/>
    <property type="match status" value="1"/>
</dbReference>
<keyword evidence="9" id="KW-0175">Coiled coil</keyword>
<dbReference type="GO" id="GO:0005694">
    <property type="term" value="C:chromosome"/>
    <property type="evidence" value="ECO:0007669"/>
    <property type="project" value="InterPro"/>
</dbReference>
<reference evidence="11 12" key="1">
    <citation type="submission" date="2016-10" db="EMBL/GenBank/DDBJ databases">
        <authorList>
            <person name="de Groot N.N."/>
        </authorList>
    </citation>
    <scope>NUCLEOTIDE SEQUENCE [LARGE SCALE GENOMIC DNA]</scope>
    <source>
        <strain evidence="11 12">DSM 15695</strain>
    </source>
</reference>
<dbReference type="GO" id="GO:0034335">
    <property type="term" value="F:DNA negative supercoiling activity"/>
    <property type="evidence" value="ECO:0007669"/>
    <property type="project" value="UniProtKB-ARBA"/>
</dbReference>
<dbReference type="EMBL" id="FOEN01000001">
    <property type="protein sequence ID" value="SEP60435.1"/>
    <property type="molecule type" value="Genomic_DNA"/>
</dbReference>
<evidence type="ECO:0000256" key="5">
    <source>
        <dbReference type="ARBA" id="ARBA00023136"/>
    </source>
</evidence>
<gene>
    <name evidence="7" type="primary">parC</name>
    <name evidence="11" type="ORF">SAMN04488558_101176</name>
</gene>
<evidence type="ECO:0000256" key="1">
    <source>
        <dbReference type="ARBA" id="ARBA00000185"/>
    </source>
</evidence>
<dbReference type="GO" id="GO:0006265">
    <property type="term" value="P:DNA topological change"/>
    <property type="evidence" value="ECO:0007669"/>
    <property type="project" value="UniProtKB-UniRule"/>
</dbReference>
<dbReference type="FunFam" id="3.30.1360.40:FF:000002">
    <property type="entry name" value="DNA gyrase subunit A"/>
    <property type="match status" value="1"/>
</dbReference>
<dbReference type="GO" id="GO:0019897">
    <property type="term" value="C:extrinsic component of plasma membrane"/>
    <property type="evidence" value="ECO:0007669"/>
    <property type="project" value="UniProtKB-UniRule"/>
</dbReference>
<dbReference type="GO" id="GO:0005737">
    <property type="term" value="C:cytoplasm"/>
    <property type="evidence" value="ECO:0007669"/>
    <property type="project" value="TreeGrafter"/>
</dbReference>
<dbReference type="STRING" id="89093.SAMN04488558_101176"/>
<keyword evidence="4 7" id="KW-0238">DNA-binding</keyword>
<dbReference type="NCBIfam" id="TIGR01061">
    <property type="entry name" value="parC_Gpos"/>
    <property type="match status" value="1"/>
</dbReference>
<dbReference type="GO" id="GO:0005524">
    <property type="term" value="F:ATP binding"/>
    <property type="evidence" value="ECO:0007669"/>
    <property type="project" value="InterPro"/>
</dbReference>
<dbReference type="SUPFAM" id="SSF101904">
    <property type="entry name" value="GyrA/ParC C-terminal domain-like"/>
    <property type="match status" value="1"/>
</dbReference>
<keyword evidence="12" id="KW-1185">Reference proteome</keyword>
<dbReference type="SUPFAM" id="SSF56719">
    <property type="entry name" value="Type II DNA topoisomerase"/>
    <property type="match status" value="1"/>
</dbReference>
<dbReference type="Pfam" id="PF03989">
    <property type="entry name" value="DNA_gyraseA_C"/>
    <property type="match status" value="5"/>
</dbReference>
<dbReference type="Gene3D" id="2.120.10.90">
    <property type="entry name" value="DNA gyrase/topoisomerase IV, subunit A, C-terminal"/>
    <property type="match status" value="1"/>
</dbReference>
<evidence type="ECO:0000256" key="9">
    <source>
        <dbReference type="SAM" id="Coils"/>
    </source>
</evidence>
<evidence type="ECO:0000256" key="6">
    <source>
        <dbReference type="ARBA" id="ARBA00023235"/>
    </source>
</evidence>
<dbReference type="Gene3D" id="1.10.268.10">
    <property type="entry name" value="Topoisomerase, domain 3"/>
    <property type="match status" value="1"/>
</dbReference>
<feature type="site" description="Transition state stabilizer" evidence="7">
    <location>
        <position position="121"/>
    </location>
</feature>
<dbReference type="InterPro" id="IPR013758">
    <property type="entry name" value="Topo_IIA_A/C_ab"/>
</dbReference>
<dbReference type="Proteomes" id="UP000198833">
    <property type="component" value="Unassembled WGS sequence"/>
</dbReference>
<protein>
    <recommendedName>
        <fullName evidence="7">DNA topoisomerase 4 subunit A</fullName>
        <ecNumber evidence="7">5.6.2.2</ecNumber>
    </recommendedName>
    <alternativeName>
        <fullName evidence="7">Topoisomerase IV subunit A</fullName>
    </alternativeName>
</protein>
<accession>A0A1H8Z7K2</accession>
<keyword evidence="6 7" id="KW-0413">Isomerase</keyword>
<dbReference type="GO" id="GO:0007059">
    <property type="term" value="P:chromosome segregation"/>
    <property type="evidence" value="ECO:0007669"/>
    <property type="project" value="UniProtKB-UniRule"/>
</dbReference>
<dbReference type="InterPro" id="IPR002205">
    <property type="entry name" value="Topo_IIA_dom_A"/>
</dbReference>
<evidence type="ECO:0000256" key="4">
    <source>
        <dbReference type="ARBA" id="ARBA00023125"/>
    </source>
</evidence>
<dbReference type="HAMAP" id="MF_00937">
    <property type="entry name" value="ParC_type2"/>
    <property type="match status" value="1"/>
</dbReference>
<comment type="subcellular location">
    <subcellularLocation>
        <location evidence="7">Cell membrane</location>
        <topology evidence="7">Peripheral membrane protein</topology>
    </subcellularLocation>
</comment>